<keyword evidence="1" id="KW-0812">Transmembrane</keyword>
<name>A0A1N7MSK1_9BACL</name>
<evidence type="ECO:0000313" key="2">
    <source>
        <dbReference type="EMBL" id="SIS88819.1"/>
    </source>
</evidence>
<sequence length="92" mass="10149">MSLFDDDHPTWSVVTVAVPVPRFVIHEPSYASISLVVSWFDVVLLALIGFLAKHVWWMWAIFAILAGLCLEVAVYTEVTDPAETEDDGACGP</sequence>
<dbReference type="EMBL" id="FTOO01000006">
    <property type="protein sequence ID" value="SIS88819.1"/>
    <property type="molecule type" value="Genomic_DNA"/>
</dbReference>
<dbReference type="OrthoDB" id="9919728at2"/>
<reference evidence="3" key="1">
    <citation type="submission" date="2017-01" db="EMBL/GenBank/DDBJ databases">
        <authorList>
            <person name="Varghese N."/>
            <person name="Submissions S."/>
        </authorList>
    </citation>
    <scope>NUCLEOTIDE SEQUENCE [LARGE SCALE GENOMIC DNA]</scope>
    <source>
        <strain evidence="3">DSM 16176</strain>
    </source>
</reference>
<protein>
    <submittedName>
        <fullName evidence="2">Uncharacterized protein</fullName>
    </submittedName>
</protein>
<proteinExistence type="predicted"/>
<organism evidence="2 3">
    <name type="scientific">Alicyclobacillus vulcanalis</name>
    <dbReference type="NCBI Taxonomy" id="252246"/>
    <lineage>
        <taxon>Bacteria</taxon>
        <taxon>Bacillati</taxon>
        <taxon>Bacillota</taxon>
        <taxon>Bacilli</taxon>
        <taxon>Bacillales</taxon>
        <taxon>Alicyclobacillaceae</taxon>
        <taxon>Alicyclobacillus</taxon>
    </lineage>
</organism>
<dbReference type="RefSeq" id="WP_076346949.1">
    <property type="nucleotide sequence ID" value="NZ_FTOO01000006.1"/>
</dbReference>
<gene>
    <name evidence="2" type="ORF">SAMN05421799_10661</name>
</gene>
<feature type="transmembrane region" description="Helical" evidence="1">
    <location>
        <begin position="55"/>
        <end position="75"/>
    </location>
</feature>
<feature type="transmembrane region" description="Helical" evidence="1">
    <location>
        <begin position="29"/>
        <end position="48"/>
    </location>
</feature>
<dbReference type="AlphaFoldDB" id="A0A1N7MSK1"/>
<dbReference type="STRING" id="252246.SAMN05421799_10661"/>
<accession>A0A1N7MSK1</accession>
<evidence type="ECO:0000313" key="3">
    <source>
        <dbReference type="Proteomes" id="UP000186156"/>
    </source>
</evidence>
<keyword evidence="1" id="KW-1133">Transmembrane helix</keyword>
<keyword evidence="1" id="KW-0472">Membrane</keyword>
<dbReference type="Proteomes" id="UP000186156">
    <property type="component" value="Unassembled WGS sequence"/>
</dbReference>
<evidence type="ECO:0000256" key="1">
    <source>
        <dbReference type="SAM" id="Phobius"/>
    </source>
</evidence>
<keyword evidence="3" id="KW-1185">Reference proteome</keyword>